<evidence type="ECO:0000256" key="4">
    <source>
        <dbReference type="ARBA" id="ARBA00023284"/>
    </source>
</evidence>
<dbReference type="InterPro" id="IPR036249">
    <property type="entry name" value="Thioredoxin-like_sf"/>
</dbReference>
<dbReference type="OrthoDB" id="736810at2"/>
<evidence type="ECO:0000313" key="7">
    <source>
        <dbReference type="Proteomes" id="UP000294848"/>
    </source>
</evidence>
<sequence>MNKTIVILMLALLFSCTKKMDSANNDKLIIAGKIENNQNQSFQIISNEFLRVNSYNVKINDDGTFHTSIPIFHYHDLDLIFDNQSLLLLNKPTDSVYIHILNNDSVIFSGDNSKTNSNLHLLDKKYATLYWGAQFWQKDERFKPLEFLQFVDDFTSKSDSLLVKYSNQINASPDAIKWIQTKLKYKTSDELFEYGLHNMKDIPDVYYNFLEKDSFVENDEAKFCSEYFSDFAMNYISYQLSSNDKYQNIIGLFQQGKSVEAASIYLDLISNKKNNLITQINAAQMLFLSIENYPAQTDSLIQKYNSVFTEEVLKKQLKLSIEEKLHANFKTLEELSKNEEIGELFKKISLENKNKVLYLDFWGTWCGVCINEFPNSAKLHDELKDNNIEFVYLCEPTDSATWINAVQKYNLIGTNILLNKQQKIEIQSLFNIVGIPRYMIVNKNGEIIDENADRPSSSRIKNELIKISKQ</sequence>
<keyword evidence="4" id="KW-0676">Redox-active center</keyword>
<protein>
    <submittedName>
        <fullName evidence="6">Thiol-disulfide isomerase/thioredoxin</fullName>
    </submittedName>
</protein>
<reference evidence="6 7" key="1">
    <citation type="submission" date="2019-03" db="EMBL/GenBank/DDBJ databases">
        <title>Freshwater and sediment microbial communities from various areas in North America, analyzing microbe dynamics in response to fracking.</title>
        <authorList>
            <person name="Lamendella R."/>
        </authorList>
    </citation>
    <scope>NUCLEOTIDE SEQUENCE [LARGE SCALE GENOMIC DNA]</scope>
    <source>
        <strain evidence="6 7">114D</strain>
    </source>
</reference>
<dbReference type="InterPro" id="IPR050553">
    <property type="entry name" value="Thioredoxin_ResA/DsbE_sf"/>
</dbReference>
<evidence type="ECO:0000313" key="6">
    <source>
        <dbReference type="EMBL" id="TDN95373.1"/>
    </source>
</evidence>
<keyword evidence="2" id="KW-0201">Cytochrome c-type biogenesis</keyword>
<dbReference type="GO" id="GO:0016853">
    <property type="term" value="F:isomerase activity"/>
    <property type="evidence" value="ECO:0007669"/>
    <property type="project" value="UniProtKB-KW"/>
</dbReference>
<comment type="caution">
    <text evidence="6">The sequence shown here is derived from an EMBL/GenBank/DDBJ whole genome shotgun (WGS) entry which is preliminary data.</text>
</comment>
<dbReference type="PROSITE" id="PS51352">
    <property type="entry name" value="THIOREDOXIN_2"/>
    <property type="match status" value="1"/>
</dbReference>
<dbReference type="CDD" id="cd02966">
    <property type="entry name" value="TlpA_like_family"/>
    <property type="match status" value="1"/>
</dbReference>
<evidence type="ECO:0000259" key="5">
    <source>
        <dbReference type="PROSITE" id="PS51352"/>
    </source>
</evidence>
<dbReference type="RefSeq" id="WP_133467077.1">
    <property type="nucleotide sequence ID" value="NZ_SNWI01000021.1"/>
</dbReference>
<dbReference type="GO" id="GO:0030313">
    <property type="term" value="C:cell envelope"/>
    <property type="evidence" value="ECO:0007669"/>
    <property type="project" value="UniProtKB-SubCell"/>
</dbReference>
<dbReference type="InterPro" id="IPR013766">
    <property type="entry name" value="Thioredoxin_domain"/>
</dbReference>
<dbReference type="EMBL" id="SNWI01000021">
    <property type="protein sequence ID" value="TDN95373.1"/>
    <property type="molecule type" value="Genomic_DNA"/>
</dbReference>
<accession>A0A4R6GK46</accession>
<dbReference type="InterPro" id="IPR012336">
    <property type="entry name" value="Thioredoxin-like_fold"/>
</dbReference>
<evidence type="ECO:0000256" key="2">
    <source>
        <dbReference type="ARBA" id="ARBA00022748"/>
    </source>
</evidence>
<dbReference type="Pfam" id="PF13905">
    <property type="entry name" value="Thioredoxin_8"/>
    <property type="match status" value="1"/>
</dbReference>
<dbReference type="PROSITE" id="PS51257">
    <property type="entry name" value="PROKAR_LIPOPROTEIN"/>
    <property type="match status" value="1"/>
</dbReference>
<feature type="domain" description="Thioredoxin" evidence="5">
    <location>
        <begin position="299"/>
        <end position="470"/>
    </location>
</feature>
<name>A0A4R6GK46_9BACT</name>
<evidence type="ECO:0000256" key="3">
    <source>
        <dbReference type="ARBA" id="ARBA00023157"/>
    </source>
</evidence>
<dbReference type="GO" id="GO:0017004">
    <property type="term" value="P:cytochrome complex assembly"/>
    <property type="evidence" value="ECO:0007669"/>
    <property type="project" value="UniProtKB-KW"/>
</dbReference>
<comment type="subcellular location">
    <subcellularLocation>
        <location evidence="1">Cell envelope</location>
    </subcellularLocation>
</comment>
<dbReference type="SUPFAM" id="SSF52833">
    <property type="entry name" value="Thioredoxin-like"/>
    <property type="match status" value="1"/>
</dbReference>
<dbReference type="Gene3D" id="3.40.30.10">
    <property type="entry name" value="Glutaredoxin"/>
    <property type="match status" value="1"/>
</dbReference>
<dbReference type="AlphaFoldDB" id="A0A4R6GK46"/>
<dbReference type="Proteomes" id="UP000294848">
    <property type="component" value="Unassembled WGS sequence"/>
</dbReference>
<dbReference type="PANTHER" id="PTHR42852:SF6">
    <property type="entry name" value="THIOL:DISULFIDE INTERCHANGE PROTEIN DSBE"/>
    <property type="match status" value="1"/>
</dbReference>
<keyword evidence="6" id="KW-0413">Isomerase</keyword>
<gene>
    <name evidence="6" type="ORF">DET52_1211</name>
</gene>
<proteinExistence type="predicted"/>
<keyword evidence="3" id="KW-1015">Disulfide bond</keyword>
<dbReference type="PANTHER" id="PTHR42852">
    <property type="entry name" value="THIOL:DISULFIDE INTERCHANGE PROTEIN DSBE"/>
    <property type="match status" value="1"/>
</dbReference>
<organism evidence="6 7">
    <name type="scientific">Sunxiuqinia elliptica</name>
    <dbReference type="NCBI Taxonomy" id="655355"/>
    <lineage>
        <taxon>Bacteria</taxon>
        <taxon>Pseudomonadati</taxon>
        <taxon>Bacteroidota</taxon>
        <taxon>Bacteroidia</taxon>
        <taxon>Marinilabiliales</taxon>
        <taxon>Prolixibacteraceae</taxon>
        <taxon>Sunxiuqinia</taxon>
    </lineage>
</organism>
<evidence type="ECO:0000256" key="1">
    <source>
        <dbReference type="ARBA" id="ARBA00004196"/>
    </source>
</evidence>